<dbReference type="GO" id="GO:0009117">
    <property type="term" value="P:nucleotide metabolic process"/>
    <property type="evidence" value="ECO:0007669"/>
    <property type="project" value="UniProtKB-KW"/>
</dbReference>
<dbReference type="EC" id="3.1.3.5" evidence="3 9"/>
<protein>
    <recommendedName>
        <fullName evidence="3 9">5'-nucleotidase</fullName>
        <ecNumber evidence="3 9">3.1.3.5</ecNumber>
    </recommendedName>
</protein>
<dbReference type="Proteomes" id="UP001519460">
    <property type="component" value="Unassembled WGS sequence"/>
</dbReference>
<dbReference type="GO" id="GO:0000166">
    <property type="term" value="F:nucleotide binding"/>
    <property type="evidence" value="ECO:0007669"/>
    <property type="project" value="UniProtKB-KW"/>
</dbReference>
<sequence>MSATSAKELDANCDAGLNSGGVCAGLPRTTHQELAALQVPELQQSHVHMKDPQHVARVLKQMMNDAHHKLQVVADFDRTLSKYIHEGQQCSTTHGVLEDSHLMSEQFKEEAKKLKETYLPIEFDGSKTIAEKIPHMIDWWTNGHKLITGAHLTRELLTTIVHESTSHLRDGCRWFFEQLHKHEIPLLIFSAGLGDIIQEVIKQQAVLYDNMKIVSNFLDFDENGKVVGFVGDMIHVYNKNEHAIHSSDYFENIKHRENLLLLGDSLGDLRMAEGAEDVECMLKVGFLNFKVEENLEQYKQSFDIVIIQDETMGVVNGLMSRILGLS</sequence>
<evidence type="ECO:0000313" key="10">
    <source>
        <dbReference type="EMBL" id="KAK7507289.1"/>
    </source>
</evidence>
<evidence type="ECO:0000256" key="8">
    <source>
        <dbReference type="ARBA" id="ARBA00023080"/>
    </source>
</evidence>
<dbReference type="SUPFAM" id="SSF56784">
    <property type="entry name" value="HAD-like"/>
    <property type="match status" value="1"/>
</dbReference>
<organism evidence="10 11">
    <name type="scientific">Batillaria attramentaria</name>
    <dbReference type="NCBI Taxonomy" id="370345"/>
    <lineage>
        <taxon>Eukaryota</taxon>
        <taxon>Metazoa</taxon>
        <taxon>Spiralia</taxon>
        <taxon>Lophotrochozoa</taxon>
        <taxon>Mollusca</taxon>
        <taxon>Gastropoda</taxon>
        <taxon>Caenogastropoda</taxon>
        <taxon>Sorbeoconcha</taxon>
        <taxon>Cerithioidea</taxon>
        <taxon>Batillariidae</taxon>
        <taxon>Batillaria</taxon>
    </lineage>
</organism>
<dbReference type="EMBL" id="JACVVK020000004">
    <property type="protein sequence ID" value="KAK7507289.1"/>
    <property type="molecule type" value="Genomic_DNA"/>
</dbReference>
<evidence type="ECO:0000256" key="2">
    <source>
        <dbReference type="ARBA" id="ARBA00008389"/>
    </source>
</evidence>
<dbReference type="GO" id="GO:0005737">
    <property type="term" value="C:cytoplasm"/>
    <property type="evidence" value="ECO:0007669"/>
    <property type="project" value="UniProtKB-SubCell"/>
</dbReference>
<dbReference type="NCBIfam" id="TIGR01544">
    <property type="entry name" value="HAD-SF-IE"/>
    <property type="match status" value="1"/>
</dbReference>
<dbReference type="GO" id="GO:0046872">
    <property type="term" value="F:metal ion binding"/>
    <property type="evidence" value="ECO:0007669"/>
    <property type="project" value="UniProtKB-KW"/>
</dbReference>
<evidence type="ECO:0000256" key="9">
    <source>
        <dbReference type="RuleBase" id="RU361276"/>
    </source>
</evidence>
<evidence type="ECO:0000256" key="5">
    <source>
        <dbReference type="ARBA" id="ARBA00022741"/>
    </source>
</evidence>
<keyword evidence="8 9" id="KW-0546">Nucleotide metabolism</keyword>
<accession>A0ABD0M5R4</accession>
<keyword evidence="4" id="KW-0479">Metal-binding</keyword>
<keyword evidence="9" id="KW-0963">Cytoplasm</keyword>
<dbReference type="FunFam" id="3.40.50.1000:FF:000032">
    <property type="entry name" value="Cytosolic 5-nucleotidase 3-like"/>
    <property type="match status" value="1"/>
</dbReference>
<comment type="similarity">
    <text evidence="2 9">Belongs to the pyrimidine 5'-nucleotidase family.</text>
</comment>
<dbReference type="InterPro" id="IPR036412">
    <property type="entry name" value="HAD-like_sf"/>
</dbReference>
<dbReference type="Gene3D" id="3.40.50.1000">
    <property type="entry name" value="HAD superfamily/HAD-like"/>
    <property type="match status" value="1"/>
</dbReference>
<keyword evidence="6 9" id="KW-0378">Hydrolase</keyword>
<dbReference type="Pfam" id="PF05822">
    <property type="entry name" value="UMPH-1"/>
    <property type="match status" value="1"/>
</dbReference>
<evidence type="ECO:0000256" key="6">
    <source>
        <dbReference type="ARBA" id="ARBA00022801"/>
    </source>
</evidence>
<name>A0ABD0M5R4_9CAEN</name>
<dbReference type="PANTHER" id="PTHR13045">
    <property type="entry name" value="5'-NUCLEOTIDASE"/>
    <property type="match status" value="1"/>
</dbReference>
<dbReference type="SFLD" id="SFLDG01128">
    <property type="entry name" value="C1.4:_5'-Nucleotidase_Like"/>
    <property type="match status" value="1"/>
</dbReference>
<comment type="caution">
    <text evidence="10">The sequence shown here is derived from an EMBL/GenBank/DDBJ whole genome shotgun (WGS) entry which is preliminary data.</text>
</comment>
<comment type="catalytic activity">
    <reaction evidence="1 9">
        <text>a ribonucleoside 5'-phosphate + H2O = a ribonucleoside + phosphate</text>
        <dbReference type="Rhea" id="RHEA:12484"/>
        <dbReference type="ChEBI" id="CHEBI:15377"/>
        <dbReference type="ChEBI" id="CHEBI:18254"/>
        <dbReference type="ChEBI" id="CHEBI:43474"/>
        <dbReference type="ChEBI" id="CHEBI:58043"/>
        <dbReference type="EC" id="3.1.3.5"/>
    </reaction>
</comment>
<keyword evidence="11" id="KW-1185">Reference proteome</keyword>
<gene>
    <name evidence="10" type="ORF">BaRGS_00001224</name>
</gene>
<dbReference type="PANTHER" id="PTHR13045:SF0">
    <property type="entry name" value="7-METHYLGUANOSINE PHOSPHATE-SPECIFIC 5'-NUCLEOTIDASE"/>
    <property type="match status" value="1"/>
</dbReference>
<reference evidence="10 11" key="1">
    <citation type="journal article" date="2023" name="Sci. Data">
        <title>Genome assembly of the Korean intertidal mud-creeper Batillaria attramentaria.</title>
        <authorList>
            <person name="Patra A.K."/>
            <person name="Ho P.T."/>
            <person name="Jun S."/>
            <person name="Lee S.J."/>
            <person name="Kim Y."/>
            <person name="Won Y.J."/>
        </authorList>
    </citation>
    <scope>NUCLEOTIDE SEQUENCE [LARGE SCALE GENOMIC DNA]</scope>
    <source>
        <strain evidence="10">Wonlab-2016</strain>
    </source>
</reference>
<dbReference type="InterPro" id="IPR023214">
    <property type="entry name" value="HAD_sf"/>
</dbReference>
<dbReference type="InterPro" id="IPR006434">
    <property type="entry name" value="Pyrimidine_nucleotidase_eu"/>
</dbReference>
<evidence type="ECO:0000256" key="3">
    <source>
        <dbReference type="ARBA" id="ARBA00012643"/>
    </source>
</evidence>
<evidence type="ECO:0000256" key="7">
    <source>
        <dbReference type="ARBA" id="ARBA00022842"/>
    </source>
</evidence>
<dbReference type="Gene3D" id="1.10.150.340">
    <property type="entry name" value="Pyrimidine 5'-nucleotidase (UMPH-1), N-terminal domain"/>
    <property type="match status" value="1"/>
</dbReference>
<dbReference type="GO" id="GO:0008253">
    <property type="term" value="F:5'-nucleotidase activity"/>
    <property type="evidence" value="ECO:0007669"/>
    <property type="project" value="UniProtKB-EC"/>
</dbReference>
<keyword evidence="7" id="KW-0460">Magnesium</keyword>
<evidence type="ECO:0000256" key="4">
    <source>
        <dbReference type="ARBA" id="ARBA00022723"/>
    </source>
</evidence>
<comment type="subcellular location">
    <subcellularLocation>
        <location evidence="9">Cytoplasm</location>
    </subcellularLocation>
</comment>
<proteinExistence type="inferred from homology"/>
<dbReference type="FunFam" id="1.10.150.340:FF:000001">
    <property type="entry name" value="Cytosolic 5-nucleotidase 3-like"/>
    <property type="match status" value="1"/>
</dbReference>
<evidence type="ECO:0000313" key="11">
    <source>
        <dbReference type="Proteomes" id="UP001519460"/>
    </source>
</evidence>
<keyword evidence="5 9" id="KW-0547">Nucleotide-binding</keyword>
<evidence type="ECO:0000256" key="1">
    <source>
        <dbReference type="ARBA" id="ARBA00000815"/>
    </source>
</evidence>
<dbReference type="SFLD" id="SFLDS00003">
    <property type="entry name" value="Haloacid_Dehalogenase"/>
    <property type="match status" value="1"/>
</dbReference>
<dbReference type="AlphaFoldDB" id="A0ABD0M5R4"/>